<proteinExistence type="predicted"/>
<reference evidence="1" key="1">
    <citation type="submission" date="2021-06" db="EMBL/GenBank/DDBJ databases">
        <authorList>
            <person name="Kallberg Y."/>
            <person name="Tangrot J."/>
            <person name="Rosling A."/>
        </authorList>
    </citation>
    <scope>NUCLEOTIDE SEQUENCE</scope>
    <source>
        <strain evidence="1">CL551</strain>
    </source>
</reference>
<name>A0A9N9IMQ6_9GLOM</name>
<dbReference type="EMBL" id="CAJVPV010031044">
    <property type="protein sequence ID" value="CAG8742092.1"/>
    <property type="molecule type" value="Genomic_DNA"/>
</dbReference>
<protein>
    <submittedName>
        <fullName evidence="1">15079_t:CDS:1</fullName>
    </submittedName>
</protein>
<keyword evidence="2" id="KW-1185">Reference proteome</keyword>
<comment type="caution">
    <text evidence="1">The sequence shown here is derived from an EMBL/GenBank/DDBJ whole genome shotgun (WGS) entry which is preliminary data.</text>
</comment>
<evidence type="ECO:0000313" key="2">
    <source>
        <dbReference type="Proteomes" id="UP000789342"/>
    </source>
</evidence>
<sequence>SLISSNSFALSLRPLTLSVEIVIIFFKGNDGIGNKLLEKSDKDVGNKGGVLLTEL</sequence>
<dbReference type="Proteomes" id="UP000789342">
    <property type="component" value="Unassembled WGS sequence"/>
</dbReference>
<feature type="non-terminal residue" evidence="1">
    <location>
        <position position="1"/>
    </location>
</feature>
<accession>A0A9N9IMQ6</accession>
<evidence type="ECO:0000313" key="1">
    <source>
        <dbReference type="EMBL" id="CAG8742092.1"/>
    </source>
</evidence>
<dbReference type="AlphaFoldDB" id="A0A9N9IMQ6"/>
<organism evidence="1 2">
    <name type="scientific">Acaulospora morrowiae</name>
    <dbReference type="NCBI Taxonomy" id="94023"/>
    <lineage>
        <taxon>Eukaryota</taxon>
        <taxon>Fungi</taxon>
        <taxon>Fungi incertae sedis</taxon>
        <taxon>Mucoromycota</taxon>
        <taxon>Glomeromycotina</taxon>
        <taxon>Glomeromycetes</taxon>
        <taxon>Diversisporales</taxon>
        <taxon>Acaulosporaceae</taxon>
        <taxon>Acaulospora</taxon>
    </lineage>
</organism>
<gene>
    <name evidence="1" type="ORF">AMORRO_LOCUS14781</name>
</gene>